<reference evidence="2" key="1">
    <citation type="journal article" date="2018" name="Proc. Natl. Acad. Sci. U.S.A.">
        <title>Linking secondary metabolites to gene clusters through genome sequencing of six diverse Aspergillus species.</title>
        <authorList>
            <person name="Kaerboelling I."/>
            <person name="Vesth T.C."/>
            <person name="Frisvad J.C."/>
            <person name="Nybo J.L."/>
            <person name="Theobald S."/>
            <person name="Kuo A."/>
            <person name="Bowyer P."/>
            <person name="Matsuda Y."/>
            <person name="Mondo S."/>
            <person name="Lyhne E.K."/>
            <person name="Kogle M.E."/>
            <person name="Clum A."/>
            <person name="Lipzen A."/>
            <person name="Salamov A."/>
            <person name="Ngan C.Y."/>
            <person name="Daum C."/>
            <person name="Chiniquy J."/>
            <person name="Barry K."/>
            <person name="LaButti K."/>
            <person name="Haridas S."/>
            <person name="Simmons B.A."/>
            <person name="Magnuson J.K."/>
            <person name="Mortensen U.H."/>
            <person name="Larsen T.O."/>
            <person name="Grigoriev I.V."/>
            <person name="Baker S.E."/>
            <person name="Andersen M.R."/>
        </authorList>
    </citation>
    <scope>NUCLEOTIDE SEQUENCE [LARGE SCALE GENOMIC DNA]</scope>
    <source>
        <strain evidence="2">IBT 16806</strain>
    </source>
</reference>
<comment type="caution">
    <text evidence="1">The sequence shown here is derived from an EMBL/GenBank/DDBJ whole genome shotgun (WGS) entry which is preliminary data.</text>
</comment>
<sequence length="202" mass="21424">MKVRLIIVPAALSSAERVPGLALSGWSRLLGLRPTVSRAAMGVGWVMRLSGVTSSNGLCLMICFKASVPSLLLGPRKSVPTGPEGVMDVEITNHVVLRRFFGRLLLLVCGHQGLDEVRHSLIGCSLWRVVDVVDHDPWLTGCRLDGSGDDVLGEEGNLPAQGSSARMCRHGGPRPGPATGYMYGSDQLLHGGCALGEHPHGC</sequence>
<organism evidence="1 2">
    <name type="scientific">Aspergillus novofumigatus (strain IBT 16806)</name>
    <dbReference type="NCBI Taxonomy" id="1392255"/>
    <lineage>
        <taxon>Eukaryota</taxon>
        <taxon>Fungi</taxon>
        <taxon>Dikarya</taxon>
        <taxon>Ascomycota</taxon>
        <taxon>Pezizomycotina</taxon>
        <taxon>Eurotiomycetes</taxon>
        <taxon>Eurotiomycetidae</taxon>
        <taxon>Eurotiales</taxon>
        <taxon>Aspergillaceae</taxon>
        <taxon>Aspergillus</taxon>
        <taxon>Aspergillus subgen. Fumigati</taxon>
    </lineage>
</organism>
<dbReference type="EMBL" id="MSZS01000005">
    <property type="protein sequence ID" value="PKX93482.1"/>
    <property type="molecule type" value="Genomic_DNA"/>
</dbReference>
<accession>A0A2I1C774</accession>
<evidence type="ECO:0000313" key="2">
    <source>
        <dbReference type="Proteomes" id="UP000234474"/>
    </source>
</evidence>
<dbReference type="GeneID" id="36538146"/>
<keyword evidence="2" id="KW-1185">Reference proteome</keyword>
<dbReference type="VEuPathDB" id="FungiDB:P174DRAFT_490667"/>
<dbReference type="Proteomes" id="UP000234474">
    <property type="component" value="Unassembled WGS sequence"/>
</dbReference>
<dbReference type="AlphaFoldDB" id="A0A2I1C774"/>
<dbReference type="RefSeq" id="XP_024682077.1">
    <property type="nucleotide sequence ID" value="XM_024830811.1"/>
</dbReference>
<proteinExistence type="predicted"/>
<name>A0A2I1C774_ASPN1</name>
<protein>
    <submittedName>
        <fullName evidence="1">Uncharacterized protein</fullName>
    </submittedName>
</protein>
<evidence type="ECO:0000313" key="1">
    <source>
        <dbReference type="EMBL" id="PKX93482.1"/>
    </source>
</evidence>
<gene>
    <name evidence="1" type="ORF">P174DRAFT_490667</name>
</gene>